<dbReference type="SUPFAM" id="SSF81660">
    <property type="entry name" value="Metal cation-transporting ATPase, ATP-binding domain N"/>
    <property type="match status" value="1"/>
</dbReference>
<dbReference type="InterPro" id="IPR006068">
    <property type="entry name" value="ATPase_P-typ_cation-transptr_C"/>
</dbReference>
<dbReference type="PANTHER" id="PTHR42861">
    <property type="entry name" value="CALCIUM-TRANSPORTING ATPASE"/>
    <property type="match status" value="1"/>
</dbReference>
<reference evidence="10 11" key="1">
    <citation type="submission" date="2021-05" db="EMBL/GenBank/DDBJ databases">
        <title>The draft genome of Geobacter luticola JCM 17780.</title>
        <authorList>
            <person name="Xu Z."/>
            <person name="Masuda Y."/>
            <person name="Itoh H."/>
            <person name="Senoo K."/>
        </authorList>
    </citation>
    <scope>NUCLEOTIDE SEQUENCE [LARGE SCALE GENOMIC DNA]</scope>
    <source>
        <strain evidence="10 11">JCM 17780</strain>
    </source>
</reference>
<evidence type="ECO:0000256" key="1">
    <source>
        <dbReference type="ARBA" id="ARBA00004141"/>
    </source>
</evidence>
<dbReference type="InterPro" id="IPR001757">
    <property type="entry name" value="P_typ_ATPase"/>
</dbReference>
<keyword evidence="5" id="KW-1278">Translocase</keyword>
<accession>A0ABS5SBW7</accession>
<dbReference type="RefSeq" id="WP_214174861.1">
    <property type="nucleotide sequence ID" value="NZ_JAHCVK010000002.1"/>
</dbReference>
<comment type="subcellular location">
    <subcellularLocation>
        <location evidence="1">Membrane</location>
        <topology evidence="1">Multi-pass membrane protein</topology>
    </subcellularLocation>
</comment>
<dbReference type="Gene3D" id="1.20.1110.10">
    <property type="entry name" value="Calcium-transporting ATPase, transmembrane domain"/>
    <property type="match status" value="1"/>
</dbReference>
<feature type="transmembrane region" description="Helical" evidence="8">
    <location>
        <begin position="811"/>
        <end position="829"/>
    </location>
</feature>
<feature type="domain" description="Cation-transporting P-type ATPase N-terminal" evidence="9">
    <location>
        <begin position="2"/>
        <end position="75"/>
    </location>
</feature>
<gene>
    <name evidence="10" type="ORF">KI810_07355</name>
</gene>
<dbReference type="InterPro" id="IPR059000">
    <property type="entry name" value="ATPase_P-type_domA"/>
</dbReference>
<feature type="transmembrane region" description="Helical" evidence="8">
    <location>
        <begin position="48"/>
        <end position="73"/>
    </location>
</feature>
<proteinExistence type="predicted"/>
<evidence type="ECO:0000256" key="3">
    <source>
        <dbReference type="ARBA" id="ARBA00022741"/>
    </source>
</evidence>
<dbReference type="SUPFAM" id="SSF81653">
    <property type="entry name" value="Calcium ATPase, transduction domain A"/>
    <property type="match status" value="1"/>
</dbReference>
<dbReference type="InterPro" id="IPR018303">
    <property type="entry name" value="ATPase_P-typ_P_site"/>
</dbReference>
<protein>
    <submittedName>
        <fullName evidence="10">Cation-translocating P-type ATPase</fullName>
    </submittedName>
</protein>
<organism evidence="10 11">
    <name type="scientific">Geomobilimonas luticola</name>
    <dbReference type="NCBI Taxonomy" id="1114878"/>
    <lineage>
        <taxon>Bacteria</taxon>
        <taxon>Pseudomonadati</taxon>
        <taxon>Thermodesulfobacteriota</taxon>
        <taxon>Desulfuromonadia</taxon>
        <taxon>Geobacterales</taxon>
        <taxon>Geobacteraceae</taxon>
        <taxon>Geomobilimonas</taxon>
    </lineage>
</organism>
<dbReference type="Pfam" id="PF00689">
    <property type="entry name" value="Cation_ATPase_C"/>
    <property type="match status" value="1"/>
</dbReference>
<dbReference type="InterPro" id="IPR044492">
    <property type="entry name" value="P_typ_ATPase_HD_dom"/>
</dbReference>
<dbReference type="PRINTS" id="PR00120">
    <property type="entry name" value="HATPASE"/>
</dbReference>
<dbReference type="EMBL" id="JAHCVK010000002">
    <property type="protein sequence ID" value="MBT0652868.1"/>
    <property type="molecule type" value="Genomic_DNA"/>
</dbReference>
<feature type="transmembrane region" description="Helical" evidence="8">
    <location>
        <begin position="267"/>
        <end position="295"/>
    </location>
</feature>
<keyword evidence="3" id="KW-0547">Nucleotide-binding</keyword>
<dbReference type="SUPFAM" id="SSF81665">
    <property type="entry name" value="Calcium ATPase, transmembrane domain M"/>
    <property type="match status" value="1"/>
</dbReference>
<dbReference type="SFLD" id="SFLDF00027">
    <property type="entry name" value="p-type_atpase"/>
    <property type="match status" value="1"/>
</dbReference>
<evidence type="ECO:0000313" key="11">
    <source>
        <dbReference type="Proteomes" id="UP000756860"/>
    </source>
</evidence>
<feature type="transmembrane region" description="Helical" evidence="8">
    <location>
        <begin position="748"/>
        <end position="767"/>
    </location>
</feature>
<dbReference type="Gene3D" id="3.40.50.1000">
    <property type="entry name" value="HAD superfamily/HAD-like"/>
    <property type="match status" value="1"/>
</dbReference>
<keyword evidence="2 8" id="KW-0812">Transmembrane</keyword>
<evidence type="ECO:0000256" key="5">
    <source>
        <dbReference type="ARBA" id="ARBA00022967"/>
    </source>
</evidence>
<dbReference type="InterPro" id="IPR036412">
    <property type="entry name" value="HAD-like_sf"/>
</dbReference>
<dbReference type="InterPro" id="IPR004014">
    <property type="entry name" value="ATPase_P-typ_cation-transptr_N"/>
</dbReference>
<keyword evidence="4" id="KW-0067">ATP-binding</keyword>
<evidence type="ECO:0000256" key="6">
    <source>
        <dbReference type="ARBA" id="ARBA00022989"/>
    </source>
</evidence>
<evidence type="ECO:0000256" key="4">
    <source>
        <dbReference type="ARBA" id="ARBA00022840"/>
    </source>
</evidence>
<evidence type="ECO:0000256" key="2">
    <source>
        <dbReference type="ARBA" id="ARBA00022692"/>
    </source>
</evidence>
<dbReference type="Pfam" id="PF13246">
    <property type="entry name" value="Cation_ATPase"/>
    <property type="match status" value="1"/>
</dbReference>
<dbReference type="SUPFAM" id="SSF56784">
    <property type="entry name" value="HAD-like"/>
    <property type="match status" value="1"/>
</dbReference>
<dbReference type="InterPro" id="IPR023299">
    <property type="entry name" value="ATPase_P-typ_cyto_dom_N"/>
</dbReference>
<keyword evidence="6 8" id="KW-1133">Transmembrane helix</keyword>
<evidence type="ECO:0000259" key="9">
    <source>
        <dbReference type="SMART" id="SM00831"/>
    </source>
</evidence>
<comment type="caution">
    <text evidence="10">The sequence shown here is derived from an EMBL/GenBank/DDBJ whole genome shotgun (WGS) entry which is preliminary data.</text>
</comment>
<dbReference type="InterPro" id="IPR008250">
    <property type="entry name" value="ATPase_P-typ_transduc_dom_A_sf"/>
</dbReference>
<feature type="transmembrane region" description="Helical" evidence="8">
    <location>
        <begin position="835"/>
        <end position="859"/>
    </location>
</feature>
<dbReference type="InterPro" id="IPR023214">
    <property type="entry name" value="HAD_sf"/>
</dbReference>
<feature type="transmembrane region" description="Helical" evidence="8">
    <location>
        <begin position="79"/>
        <end position="100"/>
    </location>
</feature>
<dbReference type="SFLD" id="SFLDG00002">
    <property type="entry name" value="C1.7:_P-type_atpase_like"/>
    <property type="match status" value="1"/>
</dbReference>
<dbReference type="InterPro" id="IPR023298">
    <property type="entry name" value="ATPase_P-typ_TM_dom_sf"/>
</dbReference>
<dbReference type="Gene3D" id="2.70.150.10">
    <property type="entry name" value="Calcium-transporting ATPase, cytoplasmic transduction domain A"/>
    <property type="match status" value="1"/>
</dbReference>
<sequence>MEWYRKTIADTLAELGSSPGGLTAEEAAQRLALHGPNELVEKLGRTPLAMLLAQFTDFSILVLLGAAILSAAVGDIHDALAILAIVVLNAVIGFIQEFRAEKAIAALKRMATPSTTVLRDGTPVQIPAGTIVPGDVVLLEAGNVVPADLRLVEAVRLQAEESALTGESVPVEKTVSPLAGDRLPLGDRTNLTYKGTVVVTGRGRGVAVATGMGTELGKIAAMLQATGDMKTPLQKRLAGFGRRLALVIILLCAVVFLLGFLRGEPPLLMFLTAVSLAVAAIPEALPAVVTISLALGARKMVRQNALIRRLPAVETLGSVTHICSDKTGTLTLNRMTVEQVWLEGRLVSPVDLPAPAGSPAVTPGDWLLAASALCNDVHYDGTAAGVGDPTEVALYAMAAAGGYGKKELVHRFPRLAELPFDAGRMCMTTFHRGEEGVVSFTKGAAEVLLARSTHVLTSSGPSPLDRDGLSRASEQMADQGLRVLALAMRRWERVPDLLESDVEAGLTLIGLVGMLDPPREEAVAAVALCRGAGITPVMITGDHPVTARVIARRVGILTDGGELVLTGRELEDLSLEEFEREVERVRVYARVAPEQKLKIVQALQERGYYVAMTGDGVNDAPALQRADIGVAMGITGTDVAKEAAAMILLDDNFATIVKAVREGRRIYANILKFIVYSITSNTGTLVAICCAPLIGLPLPLLPIQILWLNLLCDSLPGLALTAEPAEPDVMERPPVKPDEGIFDSGRGWFIAGFGILIGIVALILQQYAMAAGMAWQTMVFTFLVANRMAVAFTVRSGRQSLFRIGIFSNRLLVVAVLFTLALQLAAVYLPLAHSLFSTASLAPAELAVTLILAAGMLAVGEGEKWLLRLLMR</sequence>
<name>A0ABS5SBW7_9BACT</name>
<dbReference type="Pfam" id="PF00122">
    <property type="entry name" value="E1-E2_ATPase"/>
    <property type="match status" value="1"/>
</dbReference>
<dbReference type="PROSITE" id="PS00154">
    <property type="entry name" value="ATPASE_E1_E2"/>
    <property type="match status" value="1"/>
</dbReference>
<evidence type="ECO:0000313" key="10">
    <source>
        <dbReference type="EMBL" id="MBT0652868.1"/>
    </source>
</evidence>
<dbReference type="NCBIfam" id="TIGR01494">
    <property type="entry name" value="ATPase_P-type"/>
    <property type="match status" value="2"/>
</dbReference>
<feature type="transmembrane region" description="Helical" evidence="8">
    <location>
        <begin position="673"/>
        <end position="694"/>
    </location>
</feature>
<evidence type="ECO:0000256" key="8">
    <source>
        <dbReference type="SAM" id="Phobius"/>
    </source>
</evidence>
<dbReference type="Proteomes" id="UP000756860">
    <property type="component" value="Unassembled WGS sequence"/>
</dbReference>
<feature type="transmembrane region" description="Helical" evidence="8">
    <location>
        <begin position="244"/>
        <end position="261"/>
    </location>
</feature>
<keyword evidence="11" id="KW-1185">Reference proteome</keyword>
<evidence type="ECO:0000256" key="7">
    <source>
        <dbReference type="ARBA" id="ARBA00023136"/>
    </source>
</evidence>
<dbReference type="SMART" id="SM00831">
    <property type="entry name" value="Cation_ATPase_N"/>
    <property type="match status" value="1"/>
</dbReference>
<keyword evidence="7 8" id="KW-0472">Membrane</keyword>
<dbReference type="SFLD" id="SFLDS00003">
    <property type="entry name" value="Haloacid_Dehalogenase"/>
    <property type="match status" value="1"/>
</dbReference>
<dbReference type="Pfam" id="PF00690">
    <property type="entry name" value="Cation_ATPase_N"/>
    <property type="match status" value="1"/>
</dbReference>
<dbReference type="PRINTS" id="PR00119">
    <property type="entry name" value="CATATPASE"/>
</dbReference>
<dbReference type="Gene3D" id="3.40.1110.10">
    <property type="entry name" value="Calcium-transporting ATPase, cytoplasmic domain N"/>
    <property type="match status" value="1"/>
</dbReference>